<dbReference type="EMBL" id="RJJC01000001">
    <property type="protein sequence ID" value="RNJ25835.1"/>
    <property type="molecule type" value="Genomic_DNA"/>
</dbReference>
<dbReference type="HAMAP" id="MF_01074">
    <property type="entry name" value="LarC"/>
    <property type="match status" value="1"/>
</dbReference>
<keyword evidence="2" id="KW-0456">Lyase</keyword>
<comment type="similarity">
    <text evidence="2">Belongs to the LarC family.</text>
</comment>
<dbReference type="Pfam" id="PF01969">
    <property type="entry name" value="Ni_insertion"/>
    <property type="match status" value="1"/>
</dbReference>
<accession>A0AAJ4UVD0</accession>
<dbReference type="GO" id="GO:0016829">
    <property type="term" value="F:lyase activity"/>
    <property type="evidence" value="ECO:0007669"/>
    <property type="project" value="UniProtKB-UniRule"/>
</dbReference>
<dbReference type="GO" id="GO:0016151">
    <property type="term" value="F:nickel cation binding"/>
    <property type="evidence" value="ECO:0007669"/>
    <property type="project" value="UniProtKB-UniRule"/>
</dbReference>
<dbReference type="PANTHER" id="PTHR36566:SF1">
    <property type="entry name" value="PYRIDINIUM-3,5-BISTHIOCARBOXYLIC ACID MONONUCLEOTIDE NICKEL INSERTION PROTEIN"/>
    <property type="match status" value="1"/>
</dbReference>
<evidence type="ECO:0000313" key="4">
    <source>
        <dbReference type="EMBL" id="RNJ25835.1"/>
    </source>
</evidence>
<name>A0AAJ4UVD0_9EURY</name>
<feature type="region of interest" description="Disordered" evidence="3">
    <location>
        <begin position="62"/>
        <end position="141"/>
    </location>
</feature>
<dbReference type="PANTHER" id="PTHR36566">
    <property type="entry name" value="NICKEL INSERTION PROTEIN-RELATED"/>
    <property type="match status" value="1"/>
</dbReference>
<feature type="compositionally biased region" description="Acidic residues" evidence="3">
    <location>
        <begin position="64"/>
        <end position="76"/>
    </location>
</feature>
<feature type="compositionally biased region" description="Basic and acidic residues" evidence="3">
    <location>
        <begin position="86"/>
        <end position="141"/>
    </location>
</feature>
<evidence type="ECO:0000256" key="3">
    <source>
        <dbReference type="SAM" id="MobiDB-lite"/>
    </source>
</evidence>
<gene>
    <name evidence="4" type="primary">larC</name>
    <name evidence="4" type="ORF">Nmn1133_03460</name>
</gene>
<evidence type="ECO:0000256" key="2">
    <source>
        <dbReference type="HAMAP-Rule" id="MF_01074"/>
    </source>
</evidence>
<reference evidence="4 5" key="1">
    <citation type="submission" date="2018-11" db="EMBL/GenBank/DDBJ databases">
        <title>Genome sequences of Natronomonas sp. CBA1133.</title>
        <authorList>
            <person name="Roh S.W."/>
            <person name="Cha I.-T."/>
        </authorList>
    </citation>
    <scope>NUCLEOTIDE SEQUENCE [LARGE SCALE GENOMIC DNA]</scope>
    <source>
        <strain evidence="4 5">CBA1133</strain>
    </source>
</reference>
<dbReference type="Gene3D" id="3.10.20.300">
    <property type="entry name" value="mk0293 like domain"/>
    <property type="match status" value="1"/>
</dbReference>
<comment type="caution">
    <text evidence="4">The sequence shown here is derived from an EMBL/GenBank/DDBJ whole genome shotgun (WGS) entry which is preliminary data.</text>
</comment>
<dbReference type="InterPro" id="IPR002822">
    <property type="entry name" value="Ni_insertion"/>
</dbReference>
<dbReference type="NCBIfam" id="TIGR00299">
    <property type="entry name" value="nickel pincer cofactor biosynthesis protein LarC"/>
    <property type="match status" value="1"/>
</dbReference>
<keyword evidence="1 2" id="KW-0533">Nickel</keyword>
<dbReference type="Proteomes" id="UP000270581">
    <property type="component" value="Unassembled WGS sequence"/>
</dbReference>
<proteinExistence type="inferred from homology"/>
<keyword evidence="5" id="KW-1185">Reference proteome</keyword>
<evidence type="ECO:0000313" key="5">
    <source>
        <dbReference type="Proteomes" id="UP000270581"/>
    </source>
</evidence>
<dbReference type="Gene3D" id="3.30.70.1380">
    <property type="entry name" value="Transcriptional regulatory protein pf0864 domain like"/>
    <property type="match status" value="1"/>
</dbReference>
<organism evidence="4 5">
    <name type="scientific">Halosegnis longus</name>
    <dbReference type="NCBI Taxonomy" id="2216012"/>
    <lineage>
        <taxon>Archaea</taxon>
        <taxon>Methanobacteriati</taxon>
        <taxon>Methanobacteriota</taxon>
        <taxon>Stenosarchaea group</taxon>
        <taxon>Halobacteria</taxon>
        <taxon>Halobacteriales</taxon>
        <taxon>Natronomonadaceae</taxon>
        <taxon>Halosegnis</taxon>
    </lineage>
</organism>
<sequence>MRTLAFDGRTGAAGDMLLAALLAAGADADALTPVTDALPVEYHIDRRDEHGVSAATVDVLLTDEGGDDENRDDDSPSLDKAGGHGHSHDEGDSHTHEHGDGSHDHEHNDESHDHSHGSDGHTHDPDGHSHGPDGHTHAEGHGVTRTYPEVVGIVESLNLGERAESIALGAFRRLGEAEATVHDTDLDSTAFHEVGADDAVADIVGVALLVADLDPEAVVTTPVFAGGGETTMAHGTYPVPAPAVVEIASEADWELRGGPVDEELLTPTGAAILAELADGAESLPPMEVTESGYGAGTLSLPDRPNVVRAVVGEARSGLVRDEIRVLETNLDDASPELLGSLQRSLKAVGARDVSIVPVTMKKGRPGHLVKVIVRPPDVQAVARRLAEETGTLGVRETGAGHRWVATRAFETAELDIDGETYGVSVKVASDADGTTYDVSAEFDDADAVAEATGLSVREVMRRAEAQVR</sequence>
<dbReference type="RefSeq" id="WP_075938114.1">
    <property type="nucleotide sequence ID" value="NZ_BDJH01000002.1"/>
</dbReference>
<dbReference type="AlphaFoldDB" id="A0AAJ4UVD0"/>
<evidence type="ECO:0000256" key="1">
    <source>
        <dbReference type="ARBA" id="ARBA00022596"/>
    </source>
</evidence>
<protein>
    <recommendedName>
        <fullName evidence="2">Putative nickel insertion protein</fullName>
    </recommendedName>
</protein>